<evidence type="ECO:0000313" key="3">
    <source>
        <dbReference type="Proteomes" id="UP000092445"/>
    </source>
</evidence>
<dbReference type="EnsemblMetazoa" id="GPAI005936-RA">
    <property type="protein sequence ID" value="GPAI005936-PA"/>
    <property type="gene ID" value="GPAI005936"/>
</dbReference>
<evidence type="ECO:0000256" key="1">
    <source>
        <dbReference type="SAM" id="MobiDB-lite"/>
    </source>
</evidence>
<organism evidence="2 3">
    <name type="scientific">Glossina pallidipes</name>
    <name type="common">Tsetse fly</name>
    <dbReference type="NCBI Taxonomy" id="7398"/>
    <lineage>
        <taxon>Eukaryota</taxon>
        <taxon>Metazoa</taxon>
        <taxon>Ecdysozoa</taxon>
        <taxon>Arthropoda</taxon>
        <taxon>Hexapoda</taxon>
        <taxon>Insecta</taxon>
        <taxon>Pterygota</taxon>
        <taxon>Neoptera</taxon>
        <taxon>Endopterygota</taxon>
        <taxon>Diptera</taxon>
        <taxon>Brachycera</taxon>
        <taxon>Muscomorpha</taxon>
        <taxon>Hippoboscoidea</taxon>
        <taxon>Glossinidae</taxon>
        <taxon>Glossina</taxon>
    </lineage>
</organism>
<dbReference type="AlphaFoldDB" id="A0A1A9Z753"/>
<sequence length="92" mass="9619">MALTNAQHFSMQKMEDFGIVRIGKVSGSLGVSYVEATKMSAPVCPKKSNASTKGNGAFPPINDITPMNVVSPSSLLTIGTLNPPQAVTKLKA</sequence>
<proteinExistence type="predicted"/>
<dbReference type="VEuPathDB" id="VectorBase:GPAI005936"/>
<reference evidence="3" key="1">
    <citation type="submission" date="2014-03" db="EMBL/GenBank/DDBJ databases">
        <authorList>
            <person name="Aksoy S."/>
            <person name="Warren W."/>
            <person name="Wilson R.K."/>
        </authorList>
    </citation>
    <scope>NUCLEOTIDE SEQUENCE [LARGE SCALE GENOMIC DNA]</scope>
    <source>
        <strain evidence="3">IAEA</strain>
    </source>
</reference>
<name>A0A1A9Z753_GLOPL</name>
<feature type="region of interest" description="Disordered" evidence="1">
    <location>
        <begin position="44"/>
        <end position="63"/>
    </location>
</feature>
<evidence type="ECO:0000313" key="2">
    <source>
        <dbReference type="EnsemblMetazoa" id="GPAI005936-PA"/>
    </source>
</evidence>
<keyword evidence="3" id="KW-1185">Reference proteome</keyword>
<reference evidence="2" key="2">
    <citation type="submission" date="2020-05" db="UniProtKB">
        <authorList>
            <consortium name="EnsemblMetazoa"/>
        </authorList>
    </citation>
    <scope>IDENTIFICATION</scope>
    <source>
        <strain evidence="2">IAEA</strain>
    </source>
</reference>
<accession>A0A1A9Z753</accession>
<protein>
    <submittedName>
        <fullName evidence="2">Uncharacterized protein</fullName>
    </submittedName>
</protein>
<dbReference type="Proteomes" id="UP000092445">
    <property type="component" value="Unassembled WGS sequence"/>
</dbReference>